<dbReference type="InterPro" id="IPR025322">
    <property type="entry name" value="PADRE_dom"/>
</dbReference>
<protein>
    <recommendedName>
        <fullName evidence="4">DUF4228 domain-containing protein</fullName>
    </recommendedName>
</protein>
<comment type="caution">
    <text evidence="2">The sequence shown here is derived from an EMBL/GenBank/DDBJ whole genome shotgun (WGS) entry which is preliminary data.</text>
</comment>
<dbReference type="EMBL" id="JASCZI010242926">
    <property type="protein sequence ID" value="MED6212359.1"/>
    <property type="molecule type" value="Genomic_DNA"/>
</dbReference>
<dbReference type="Pfam" id="PF14009">
    <property type="entry name" value="PADRE"/>
    <property type="match status" value="1"/>
</dbReference>
<dbReference type="PANTHER" id="PTHR33413">
    <property type="entry name" value="EXPRESSED PROTEIN"/>
    <property type="match status" value="1"/>
</dbReference>
<name>A0ABU6YQA4_9FABA</name>
<evidence type="ECO:0000313" key="2">
    <source>
        <dbReference type="EMBL" id="MED6212359.1"/>
    </source>
</evidence>
<accession>A0ABU6YQA4</accession>
<keyword evidence="3" id="KW-1185">Reference proteome</keyword>
<organism evidence="2 3">
    <name type="scientific">Stylosanthes scabra</name>
    <dbReference type="NCBI Taxonomy" id="79078"/>
    <lineage>
        <taxon>Eukaryota</taxon>
        <taxon>Viridiplantae</taxon>
        <taxon>Streptophyta</taxon>
        <taxon>Embryophyta</taxon>
        <taxon>Tracheophyta</taxon>
        <taxon>Spermatophyta</taxon>
        <taxon>Magnoliopsida</taxon>
        <taxon>eudicotyledons</taxon>
        <taxon>Gunneridae</taxon>
        <taxon>Pentapetalae</taxon>
        <taxon>rosids</taxon>
        <taxon>fabids</taxon>
        <taxon>Fabales</taxon>
        <taxon>Fabaceae</taxon>
        <taxon>Papilionoideae</taxon>
        <taxon>50 kb inversion clade</taxon>
        <taxon>dalbergioids sensu lato</taxon>
        <taxon>Dalbergieae</taxon>
        <taxon>Pterocarpus clade</taxon>
        <taxon>Stylosanthes</taxon>
    </lineage>
</organism>
<proteinExistence type="predicted"/>
<dbReference type="PANTHER" id="PTHR33413:SF1">
    <property type="entry name" value="EXPRESSED PROTEIN"/>
    <property type="match status" value="1"/>
</dbReference>
<evidence type="ECO:0000256" key="1">
    <source>
        <dbReference type="SAM" id="MobiDB-lite"/>
    </source>
</evidence>
<gene>
    <name evidence="2" type="ORF">PIB30_082513</name>
</gene>
<feature type="region of interest" description="Disordered" evidence="1">
    <location>
        <begin position="107"/>
        <end position="127"/>
    </location>
</feature>
<reference evidence="2 3" key="1">
    <citation type="journal article" date="2023" name="Plants (Basel)">
        <title>Bridging the Gap: Combining Genomics and Transcriptomics Approaches to Understand Stylosanthes scabra, an Orphan Legume from the Brazilian Caatinga.</title>
        <authorList>
            <person name="Ferreira-Neto J.R.C."/>
            <person name="da Silva M.D."/>
            <person name="Binneck E."/>
            <person name="de Melo N.F."/>
            <person name="da Silva R.H."/>
            <person name="de Melo A.L.T.M."/>
            <person name="Pandolfi V."/>
            <person name="Bustamante F.O."/>
            <person name="Brasileiro-Vidal A.C."/>
            <person name="Benko-Iseppon A.M."/>
        </authorList>
    </citation>
    <scope>NUCLEOTIDE SEQUENCE [LARGE SCALE GENOMIC DNA]</scope>
    <source>
        <tissue evidence="2">Leaves</tissue>
    </source>
</reference>
<dbReference type="Proteomes" id="UP001341840">
    <property type="component" value="Unassembled WGS sequence"/>
</dbReference>
<evidence type="ECO:0000313" key="3">
    <source>
        <dbReference type="Proteomes" id="UP001341840"/>
    </source>
</evidence>
<sequence length="178" mass="19451">MGNCQAAEVATVVIQHPVGNKVEKLYSSINAKDVMNSNPGHYVALVVSSPTLSSQNGTMPLKQLKLLRPDDPLLLGHVYRLISFEDVLKEFASKKCGKLGKVLDRNGNGVQMKHKDSRYPNPTTSNSDFNPLKLEQEIHQMGSNVSSNNNKGFGRHFVGGGGSHQWRPALQSIEEVGT</sequence>
<evidence type="ECO:0008006" key="4">
    <source>
        <dbReference type="Google" id="ProtNLM"/>
    </source>
</evidence>